<comment type="similarity">
    <text evidence="1">Belongs to the ATG10 family.</text>
</comment>
<dbReference type="Proteomes" id="UP000799640">
    <property type="component" value="Unassembled WGS sequence"/>
</dbReference>
<gene>
    <name evidence="8" type="ORF">EJ06DRAFT_525819</name>
</gene>
<keyword evidence="5" id="KW-0653">Protein transport</keyword>
<dbReference type="EMBL" id="ML996687">
    <property type="protein sequence ID" value="KAF2405290.1"/>
    <property type="molecule type" value="Genomic_DNA"/>
</dbReference>
<evidence type="ECO:0000256" key="3">
    <source>
        <dbReference type="ARBA" id="ARBA00022679"/>
    </source>
</evidence>
<dbReference type="PANTHER" id="PTHR14957">
    <property type="entry name" value="UBIQUITIN-LIKE-CONJUGATING ENZYME ATG10"/>
    <property type="match status" value="1"/>
</dbReference>
<dbReference type="AlphaFoldDB" id="A0A6G1IAH9"/>
<dbReference type="GO" id="GO:0005829">
    <property type="term" value="C:cytosol"/>
    <property type="evidence" value="ECO:0007669"/>
    <property type="project" value="TreeGrafter"/>
</dbReference>
<accession>A0A6G1IAH9</accession>
<keyword evidence="5" id="KW-0813">Transport</keyword>
<keyword evidence="6" id="KW-0072">Autophagy</keyword>
<evidence type="ECO:0000313" key="8">
    <source>
        <dbReference type="EMBL" id="KAF2405290.1"/>
    </source>
</evidence>
<dbReference type="GO" id="GO:0000045">
    <property type="term" value="P:autophagosome assembly"/>
    <property type="evidence" value="ECO:0007669"/>
    <property type="project" value="TreeGrafter"/>
</dbReference>
<keyword evidence="3" id="KW-0808">Transferase</keyword>
<reference evidence="8" key="1">
    <citation type="journal article" date="2020" name="Stud. Mycol.">
        <title>101 Dothideomycetes genomes: a test case for predicting lifestyles and emergence of pathogens.</title>
        <authorList>
            <person name="Haridas S."/>
            <person name="Albert R."/>
            <person name="Binder M."/>
            <person name="Bloem J."/>
            <person name="Labutti K."/>
            <person name="Salamov A."/>
            <person name="Andreopoulos B."/>
            <person name="Baker S."/>
            <person name="Barry K."/>
            <person name="Bills G."/>
            <person name="Bluhm B."/>
            <person name="Cannon C."/>
            <person name="Castanera R."/>
            <person name="Culley D."/>
            <person name="Daum C."/>
            <person name="Ezra D."/>
            <person name="Gonzalez J."/>
            <person name="Henrissat B."/>
            <person name="Kuo A."/>
            <person name="Liang C."/>
            <person name="Lipzen A."/>
            <person name="Lutzoni F."/>
            <person name="Magnuson J."/>
            <person name="Mondo S."/>
            <person name="Nolan M."/>
            <person name="Ohm R."/>
            <person name="Pangilinan J."/>
            <person name="Park H.-J."/>
            <person name="Ramirez L."/>
            <person name="Alfaro M."/>
            <person name="Sun H."/>
            <person name="Tritt A."/>
            <person name="Yoshinaga Y."/>
            <person name="Zwiers L.-H."/>
            <person name="Turgeon B."/>
            <person name="Goodwin S."/>
            <person name="Spatafora J."/>
            <person name="Crous P."/>
            <person name="Grigoriev I."/>
        </authorList>
    </citation>
    <scope>NUCLEOTIDE SEQUENCE</scope>
    <source>
        <strain evidence="8">CBS 262.69</strain>
    </source>
</reference>
<evidence type="ECO:0000256" key="5">
    <source>
        <dbReference type="ARBA" id="ARBA00022927"/>
    </source>
</evidence>
<protein>
    <recommendedName>
        <fullName evidence="2">Ubiquitin-like-conjugating enzyme ATG10</fullName>
    </recommendedName>
    <alternativeName>
        <fullName evidence="7">Autophagy-related protein 10</fullName>
    </alternativeName>
</protein>
<dbReference type="PANTHER" id="PTHR14957:SF1">
    <property type="entry name" value="UBIQUITIN-LIKE-CONJUGATING ENZYME ATG10"/>
    <property type="match status" value="1"/>
</dbReference>
<dbReference type="Gene3D" id="3.30.1460.50">
    <property type="match status" value="1"/>
</dbReference>
<evidence type="ECO:0000256" key="1">
    <source>
        <dbReference type="ARBA" id="ARBA00005696"/>
    </source>
</evidence>
<dbReference type="GO" id="GO:0000422">
    <property type="term" value="P:autophagy of mitochondrion"/>
    <property type="evidence" value="ECO:0007669"/>
    <property type="project" value="TreeGrafter"/>
</dbReference>
<sequence>MADASLPPFPFLSHQKFAWTCEAFVWAFDQCEDQEDWRSARIVKSPTGPCLRIIREVRPDHEAPDPLPELEDHDSDPEALVRPPSAPFLTVEYDIHLSPTYQVPTLYFSIRDAFGQPIMSVDTIYRLLVSGYHAPELRATGIMGGLGMVNHPMTDRPVFFIHPCQTADALSAIGGEREVLLVEYLFMWMGVIGACVGLNVPLQMAQALGMTTWKEDIDSKDEVG</sequence>
<name>A0A6G1IAH9_9PEZI</name>
<evidence type="ECO:0000313" key="9">
    <source>
        <dbReference type="Proteomes" id="UP000799640"/>
    </source>
</evidence>
<keyword evidence="9" id="KW-1185">Reference proteome</keyword>
<dbReference type="InterPro" id="IPR007135">
    <property type="entry name" value="Atg3/Atg10"/>
</dbReference>
<keyword evidence="4" id="KW-0833">Ubl conjugation pathway</keyword>
<evidence type="ECO:0000256" key="2">
    <source>
        <dbReference type="ARBA" id="ARBA00021099"/>
    </source>
</evidence>
<dbReference type="Pfam" id="PF03987">
    <property type="entry name" value="Autophagy_act_C"/>
    <property type="match status" value="1"/>
</dbReference>
<proteinExistence type="inferred from homology"/>
<dbReference type="GO" id="GO:0061651">
    <property type="term" value="F:Atg12 conjugating enzyme activity"/>
    <property type="evidence" value="ECO:0007669"/>
    <property type="project" value="TreeGrafter"/>
</dbReference>
<evidence type="ECO:0000256" key="6">
    <source>
        <dbReference type="ARBA" id="ARBA00023006"/>
    </source>
</evidence>
<evidence type="ECO:0000256" key="7">
    <source>
        <dbReference type="ARBA" id="ARBA00029833"/>
    </source>
</evidence>
<evidence type="ECO:0000256" key="4">
    <source>
        <dbReference type="ARBA" id="ARBA00022786"/>
    </source>
</evidence>
<dbReference type="OrthoDB" id="4089664at2759"/>
<organism evidence="8 9">
    <name type="scientific">Trichodelitschia bisporula</name>
    <dbReference type="NCBI Taxonomy" id="703511"/>
    <lineage>
        <taxon>Eukaryota</taxon>
        <taxon>Fungi</taxon>
        <taxon>Dikarya</taxon>
        <taxon>Ascomycota</taxon>
        <taxon>Pezizomycotina</taxon>
        <taxon>Dothideomycetes</taxon>
        <taxon>Dothideomycetes incertae sedis</taxon>
        <taxon>Phaeotrichales</taxon>
        <taxon>Phaeotrichaceae</taxon>
        <taxon>Trichodelitschia</taxon>
    </lineage>
</organism>
<dbReference type="GO" id="GO:0015031">
    <property type="term" value="P:protein transport"/>
    <property type="evidence" value="ECO:0007669"/>
    <property type="project" value="UniProtKB-KW"/>
</dbReference>
<dbReference type="GO" id="GO:0032446">
    <property type="term" value="P:protein modification by small protein conjugation"/>
    <property type="evidence" value="ECO:0007669"/>
    <property type="project" value="TreeGrafter"/>
</dbReference>